<reference evidence="1 2" key="2">
    <citation type="journal article" date="2016" name="Genome Announc.">
        <title>Genome Sequence of Nitrosomonas communis Strain Nm2, a Mesophilic Ammonia-Oxidizing Bacterium Isolated from Mediterranean Soil.</title>
        <authorList>
            <person name="Kozlowski J.A."/>
            <person name="Kits K.D."/>
            <person name="Stein L.Y."/>
        </authorList>
    </citation>
    <scope>NUCLEOTIDE SEQUENCE [LARGE SCALE GENOMIC DNA]</scope>
    <source>
        <strain evidence="1 2">Nm2</strain>
    </source>
</reference>
<dbReference type="EMBL" id="CP011451">
    <property type="protein sequence ID" value="AKH38125.1"/>
    <property type="molecule type" value="Genomic_DNA"/>
</dbReference>
<sequence>MNWQNRLITIYLYVCKHYQQNLWIYSQRMSNHADLSFSDEEVITLFLFGVMDKHREIKGIYEYADRYLRDWFPRLPSYVAYVQRLNRVADVFAPLLALIQQEQETKNAGQVWLTDSFPVILARQGRRFNACVAKQLADSGYCSTKKLYYHGVRVHIIGRRQPGSLPIPEYIGVTGASDHDGKIFDQIRPQLYNNELYGDKAYQRPDAECIRRAQNLTVLTPVKKQKGQHHLEPQDQWLSTAVSRVWQPIEALFAWIEEKTGIECASKVRSYNGLMVHVFGKLAAALFFWNFLRVSS</sequence>
<dbReference type="AlphaFoldDB" id="A0A0F7KC88"/>
<name>A0A0F7KC88_9PROT</name>
<dbReference type="RefSeq" id="WP_046850186.1">
    <property type="nucleotide sequence ID" value="NZ_CP011451.1"/>
</dbReference>
<protein>
    <recommendedName>
        <fullName evidence="3">Transposase DDE domain-containing protein</fullName>
    </recommendedName>
</protein>
<gene>
    <name evidence="1" type="ORF">AAW31_10350</name>
</gene>
<dbReference type="PATRIC" id="fig|44574.3.peg.2519"/>
<accession>A0A0F7KC88</accession>
<evidence type="ECO:0000313" key="2">
    <source>
        <dbReference type="Proteomes" id="UP000034156"/>
    </source>
</evidence>
<evidence type="ECO:0000313" key="1">
    <source>
        <dbReference type="EMBL" id="AKH38125.1"/>
    </source>
</evidence>
<dbReference type="KEGG" id="nco:AAW31_10350"/>
<keyword evidence="2" id="KW-1185">Reference proteome</keyword>
<dbReference type="Proteomes" id="UP000034156">
    <property type="component" value="Chromosome"/>
</dbReference>
<evidence type="ECO:0008006" key="3">
    <source>
        <dbReference type="Google" id="ProtNLM"/>
    </source>
</evidence>
<dbReference type="OrthoDB" id="1024829at2"/>
<reference evidence="2" key="1">
    <citation type="submission" date="2015-05" db="EMBL/GenBank/DDBJ databases">
        <title>Draft genome of Nitrosomonas communis strain Nm2.</title>
        <authorList>
            <person name="Kozlowski J.A."/>
            <person name="Kits K.D."/>
            <person name="Stein L.Y."/>
        </authorList>
    </citation>
    <scope>NUCLEOTIDE SEQUENCE [LARGE SCALE GENOMIC DNA]</scope>
    <source>
        <strain evidence="2">Nm2</strain>
    </source>
</reference>
<proteinExistence type="predicted"/>
<organism evidence="1 2">
    <name type="scientific">Nitrosomonas communis</name>
    <dbReference type="NCBI Taxonomy" id="44574"/>
    <lineage>
        <taxon>Bacteria</taxon>
        <taxon>Pseudomonadati</taxon>
        <taxon>Pseudomonadota</taxon>
        <taxon>Betaproteobacteria</taxon>
        <taxon>Nitrosomonadales</taxon>
        <taxon>Nitrosomonadaceae</taxon>
        <taxon>Nitrosomonas</taxon>
    </lineage>
</organism>